<gene>
    <name evidence="1" type="ORF">SAMN05216191_1261</name>
</gene>
<dbReference type="Proteomes" id="UP000182783">
    <property type="component" value="Unassembled WGS sequence"/>
</dbReference>
<dbReference type="AlphaFoldDB" id="A0A1G9YCQ2"/>
<sequence>ERFAERVVPGFGMDTVKKELSKLFDERYSMAEPQAAK</sequence>
<name>A0A1G9YCQ2_9BACL</name>
<proteinExistence type="predicted"/>
<dbReference type="EMBL" id="FNGM01000026">
    <property type="protein sequence ID" value="SDN06908.1"/>
    <property type="molecule type" value="Genomic_DNA"/>
</dbReference>
<protein>
    <submittedName>
        <fullName evidence="1">Uncharacterized protein</fullName>
    </submittedName>
</protein>
<evidence type="ECO:0000313" key="1">
    <source>
        <dbReference type="EMBL" id="SDN06908.1"/>
    </source>
</evidence>
<feature type="non-terminal residue" evidence="1">
    <location>
        <position position="1"/>
    </location>
</feature>
<reference evidence="1 2" key="1">
    <citation type="submission" date="2016-10" db="EMBL/GenBank/DDBJ databases">
        <authorList>
            <person name="de Groot N.N."/>
        </authorList>
    </citation>
    <scope>NUCLEOTIDE SEQUENCE [LARGE SCALE GENOMIC DNA]</scope>
    <source>
        <strain evidence="1 2">CGMCC 1.10239</strain>
    </source>
</reference>
<organism evidence="1 2">
    <name type="scientific">Paenibacillus jilunlii</name>
    <dbReference type="NCBI Taxonomy" id="682956"/>
    <lineage>
        <taxon>Bacteria</taxon>
        <taxon>Bacillati</taxon>
        <taxon>Bacillota</taxon>
        <taxon>Bacilli</taxon>
        <taxon>Bacillales</taxon>
        <taxon>Paenibacillaceae</taxon>
        <taxon>Paenibacillus</taxon>
    </lineage>
</organism>
<accession>A0A1G9YCQ2</accession>
<evidence type="ECO:0000313" key="2">
    <source>
        <dbReference type="Proteomes" id="UP000182783"/>
    </source>
</evidence>